<feature type="transmembrane region" description="Helical" evidence="1">
    <location>
        <begin position="61"/>
        <end position="88"/>
    </location>
</feature>
<gene>
    <name evidence="2" type="ORF">ARMGADRAFT_1039454</name>
</gene>
<keyword evidence="1" id="KW-1133">Transmembrane helix</keyword>
<dbReference type="EMBL" id="KZ293732">
    <property type="protein sequence ID" value="PBK81303.1"/>
    <property type="molecule type" value="Genomic_DNA"/>
</dbReference>
<dbReference type="AlphaFoldDB" id="A0A2H3CYY7"/>
<sequence>MERLEREMNLTAAFPDVKNGVKQSGRGGDQNRVVTHDNQALWILAHGSLKSYIEAQKGMSVIIISITTPAHVVIVAVVSLVIVVVVAMCTFDSPSHTEMMADVEFPHVAYTLVGYWVDWDGDGGQICGHGSSQCLRRGWEQDMCNPELLGPPDAWKEANKKLEVI</sequence>
<keyword evidence="1" id="KW-0472">Membrane</keyword>
<dbReference type="Proteomes" id="UP000217790">
    <property type="component" value="Unassembled WGS sequence"/>
</dbReference>
<dbReference type="InParanoid" id="A0A2H3CYY7"/>
<keyword evidence="3" id="KW-1185">Reference proteome</keyword>
<protein>
    <submittedName>
        <fullName evidence="2">Uncharacterized protein</fullName>
    </submittedName>
</protein>
<keyword evidence="1" id="KW-0812">Transmembrane</keyword>
<evidence type="ECO:0000256" key="1">
    <source>
        <dbReference type="SAM" id="Phobius"/>
    </source>
</evidence>
<name>A0A2H3CYY7_ARMGA</name>
<organism evidence="2 3">
    <name type="scientific">Armillaria gallica</name>
    <name type="common">Bulbous honey fungus</name>
    <name type="synonym">Armillaria bulbosa</name>
    <dbReference type="NCBI Taxonomy" id="47427"/>
    <lineage>
        <taxon>Eukaryota</taxon>
        <taxon>Fungi</taxon>
        <taxon>Dikarya</taxon>
        <taxon>Basidiomycota</taxon>
        <taxon>Agaricomycotina</taxon>
        <taxon>Agaricomycetes</taxon>
        <taxon>Agaricomycetidae</taxon>
        <taxon>Agaricales</taxon>
        <taxon>Marasmiineae</taxon>
        <taxon>Physalacriaceae</taxon>
        <taxon>Armillaria</taxon>
    </lineage>
</organism>
<evidence type="ECO:0000313" key="3">
    <source>
        <dbReference type="Proteomes" id="UP000217790"/>
    </source>
</evidence>
<evidence type="ECO:0000313" key="2">
    <source>
        <dbReference type="EMBL" id="PBK81303.1"/>
    </source>
</evidence>
<proteinExistence type="predicted"/>
<accession>A0A2H3CYY7</accession>
<reference evidence="3" key="1">
    <citation type="journal article" date="2017" name="Nat. Ecol. Evol.">
        <title>Genome expansion and lineage-specific genetic innovations in the forest pathogenic fungi Armillaria.</title>
        <authorList>
            <person name="Sipos G."/>
            <person name="Prasanna A.N."/>
            <person name="Walter M.C."/>
            <person name="O'Connor E."/>
            <person name="Balint B."/>
            <person name="Krizsan K."/>
            <person name="Kiss B."/>
            <person name="Hess J."/>
            <person name="Varga T."/>
            <person name="Slot J."/>
            <person name="Riley R."/>
            <person name="Boka B."/>
            <person name="Rigling D."/>
            <person name="Barry K."/>
            <person name="Lee J."/>
            <person name="Mihaltcheva S."/>
            <person name="LaButti K."/>
            <person name="Lipzen A."/>
            <person name="Waldron R."/>
            <person name="Moloney N.M."/>
            <person name="Sperisen C."/>
            <person name="Kredics L."/>
            <person name="Vagvoelgyi C."/>
            <person name="Patrignani A."/>
            <person name="Fitzpatrick D."/>
            <person name="Nagy I."/>
            <person name="Doyle S."/>
            <person name="Anderson J.B."/>
            <person name="Grigoriev I.V."/>
            <person name="Gueldener U."/>
            <person name="Muensterkoetter M."/>
            <person name="Nagy L.G."/>
        </authorList>
    </citation>
    <scope>NUCLEOTIDE SEQUENCE [LARGE SCALE GENOMIC DNA]</scope>
    <source>
        <strain evidence="3">Ar21-2</strain>
    </source>
</reference>